<name>A0A085N8B4_9BILA</name>
<accession>A0A085N8B4</accession>
<proteinExistence type="predicted"/>
<dbReference type="AlphaFoldDB" id="A0A085N8B4"/>
<evidence type="ECO:0000313" key="1">
    <source>
        <dbReference type="EMBL" id="KFD65710.1"/>
    </source>
</evidence>
<reference evidence="1" key="1">
    <citation type="journal article" date="2014" name="Nat. Genet.">
        <title>Genome and transcriptome of the porcine whipworm Trichuris suis.</title>
        <authorList>
            <person name="Jex A.R."/>
            <person name="Nejsum P."/>
            <person name="Schwarz E.M."/>
            <person name="Hu L."/>
            <person name="Young N.D."/>
            <person name="Hall R.S."/>
            <person name="Korhonen P.K."/>
            <person name="Liao S."/>
            <person name="Thamsborg S."/>
            <person name="Xia J."/>
            <person name="Xu P."/>
            <person name="Wang S."/>
            <person name="Scheerlinck J.P."/>
            <person name="Hofmann A."/>
            <person name="Sternberg P.W."/>
            <person name="Wang J."/>
            <person name="Gasser R.B."/>
        </authorList>
    </citation>
    <scope>NUCLEOTIDE SEQUENCE [LARGE SCALE GENOMIC DNA]</scope>
    <source>
        <strain evidence="1">DCEP-RM93F</strain>
    </source>
</reference>
<gene>
    <name evidence="1" type="ORF">M514_11163</name>
</gene>
<dbReference type="EMBL" id="KL367533">
    <property type="protein sequence ID" value="KFD65710.1"/>
    <property type="molecule type" value="Genomic_DNA"/>
</dbReference>
<organism evidence="1">
    <name type="scientific">Trichuris suis</name>
    <name type="common">pig whipworm</name>
    <dbReference type="NCBI Taxonomy" id="68888"/>
    <lineage>
        <taxon>Eukaryota</taxon>
        <taxon>Metazoa</taxon>
        <taxon>Ecdysozoa</taxon>
        <taxon>Nematoda</taxon>
        <taxon>Enoplea</taxon>
        <taxon>Dorylaimia</taxon>
        <taxon>Trichinellida</taxon>
        <taxon>Trichuridae</taxon>
        <taxon>Trichuris</taxon>
    </lineage>
</organism>
<dbReference type="Proteomes" id="UP000030758">
    <property type="component" value="Unassembled WGS sequence"/>
</dbReference>
<protein>
    <submittedName>
        <fullName evidence="1">Uncharacterized protein</fullName>
    </submittedName>
</protein>
<sequence length="98" mass="11346">MRHLVVVEKDLSLRPVVVRWSDDPMIGPIPLARHFYKQLAIASWFNLTDGLTWTTNLLLLASFISYRILSRLALHKLVYLPDELCLEEEEEALAISNR</sequence>